<keyword evidence="1" id="KW-0812">Transmembrane</keyword>
<dbReference type="PANTHER" id="PTHR34475">
    <property type="match status" value="1"/>
</dbReference>
<protein>
    <recommendedName>
        <fullName evidence="2">HTH cro/C1-type domain-containing protein</fullName>
    </recommendedName>
</protein>
<evidence type="ECO:0000313" key="3">
    <source>
        <dbReference type="EMBL" id="NIZ41164.1"/>
    </source>
</evidence>
<dbReference type="GO" id="GO:0003677">
    <property type="term" value="F:DNA binding"/>
    <property type="evidence" value="ECO:0007669"/>
    <property type="project" value="InterPro"/>
</dbReference>
<comment type="caution">
    <text evidence="3">The sequence shown here is derived from an EMBL/GenBank/DDBJ whole genome shotgun (WGS) entry which is preliminary data.</text>
</comment>
<dbReference type="Proteomes" id="UP000711995">
    <property type="component" value="Unassembled WGS sequence"/>
</dbReference>
<name>A0A968GEV4_9SPIO</name>
<dbReference type="SUPFAM" id="SSF47413">
    <property type="entry name" value="lambda repressor-like DNA-binding domains"/>
    <property type="match status" value="1"/>
</dbReference>
<dbReference type="Gene3D" id="1.10.260.40">
    <property type="entry name" value="lambda repressor-like DNA-binding domains"/>
    <property type="match status" value="1"/>
</dbReference>
<evidence type="ECO:0000259" key="2">
    <source>
        <dbReference type="PROSITE" id="PS50943"/>
    </source>
</evidence>
<dbReference type="InterPro" id="IPR050400">
    <property type="entry name" value="Bact_Cytoskel_RodZ"/>
</dbReference>
<dbReference type="PANTHER" id="PTHR34475:SF1">
    <property type="entry name" value="CYTOSKELETON PROTEIN RODZ"/>
    <property type="match status" value="1"/>
</dbReference>
<organism evidence="3 4">
    <name type="scientific">Entomospira entomophila</name>
    <dbReference type="NCBI Taxonomy" id="2719988"/>
    <lineage>
        <taxon>Bacteria</taxon>
        <taxon>Pseudomonadati</taxon>
        <taxon>Spirochaetota</taxon>
        <taxon>Spirochaetia</taxon>
        <taxon>Spirochaetales</taxon>
        <taxon>Spirochaetaceae</taxon>
        <taxon>Entomospira</taxon>
    </lineage>
</organism>
<sequence>MKSIGEILEKQRISKKLTIEQVSDEIQIPKSYLQAIESDRFTDIPGTETNLLGFLRMYALFLDIDTKQILEIYESHKLIEEEIPYEQLLQREPKTKKILLIVILIVSLFLVTISVRQLIERRESMVTFNLAKPKIIRKKFPLDQEIHIRVADENFTVQFHRNLENELAGHIQGSDHGQDFLLSMQEPVLIVLYTLNSHMENNFTLRIMLERVHGDDAVVVILDIEKLSTPNSNDINLSESSATVNESDLFLLENQVGSSKDLNRQVLMSVRSGIAVNPIITFKGYVYYRHRLDNGEVMERYYQSGDQIQRTMHSNMKIWVSNAGKTHLKIGLNEVVLGRDGDVSVKLLHWQRNPRTNMLDLILEDV</sequence>
<evidence type="ECO:0000256" key="1">
    <source>
        <dbReference type="SAM" id="Phobius"/>
    </source>
</evidence>
<reference evidence="3 4" key="1">
    <citation type="submission" date="2020-03" db="EMBL/GenBank/DDBJ databases">
        <title>Spirochaetal bacteria isolated from arthropods constitute a novel genus Entomospira genus novum within the order Spirochaetales.</title>
        <authorList>
            <person name="Grana-Miraglia L."/>
            <person name="Sikutova S."/>
            <person name="Fingerle V."/>
            <person name="Sing A."/>
            <person name="Castillo-Ramirez S."/>
            <person name="Margos G."/>
            <person name="Rudolf I."/>
        </authorList>
    </citation>
    <scope>NUCLEOTIDE SEQUENCE [LARGE SCALE GENOMIC DNA]</scope>
    <source>
        <strain evidence="3 4">BR193</strain>
    </source>
</reference>
<dbReference type="Pfam" id="PF13413">
    <property type="entry name" value="HTH_25"/>
    <property type="match status" value="1"/>
</dbReference>
<gene>
    <name evidence="3" type="ORF">HCT14_06570</name>
</gene>
<dbReference type="RefSeq" id="WP_167700733.1">
    <property type="nucleotide sequence ID" value="NZ_CP118174.1"/>
</dbReference>
<dbReference type="EMBL" id="JAATLJ010000001">
    <property type="protein sequence ID" value="NIZ41164.1"/>
    <property type="molecule type" value="Genomic_DNA"/>
</dbReference>
<dbReference type="PROSITE" id="PS50943">
    <property type="entry name" value="HTH_CROC1"/>
    <property type="match status" value="1"/>
</dbReference>
<proteinExistence type="predicted"/>
<dbReference type="CDD" id="cd00093">
    <property type="entry name" value="HTH_XRE"/>
    <property type="match status" value="1"/>
</dbReference>
<accession>A0A968GEV4</accession>
<keyword evidence="4" id="KW-1185">Reference proteome</keyword>
<dbReference type="InterPro" id="IPR010982">
    <property type="entry name" value="Lambda_DNA-bd_dom_sf"/>
</dbReference>
<evidence type="ECO:0000313" key="4">
    <source>
        <dbReference type="Proteomes" id="UP000711995"/>
    </source>
</evidence>
<keyword evidence="1" id="KW-0472">Membrane</keyword>
<feature type="domain" description="HTH cro/C1-type" evidence="2">
    <location>
        <begin position="8"/>
        <end position="40"/>
    </location>
</feature>
<keyword evidence="1" id="KW-1133">Transmembrane helix</keyword>
<feature type="transmembrane region" description="Helical" evidence="1">
    <location>
        <begin position="98"/>
        <end position="119"/>
    </location>
</feature>
<dbReference type="AlphaFoldDB" id="A0A968GEV4"/>
<dbReference type="InterPro" id="IPR001387">
    <property type="entry name" value="Cro/C1-type_HTH"/>
</dbReference>